<dbReference type="Pfam" id="PF03781">
    <property type="entry name" value="FGE-sulfatase"/>
    <property type="match status" value="1"/>
</dbReference>
<protein>
    <submittedName>
        <fullName evidence="2">Formylglycine-generating enzyme family protein</fullName>
    </submittedName>
</protein>
<dbReference type="EMBL" id="JAAHFQ010000817">
    <property type="protein sequence ID" value="NER31433.1"/>
    <property type="molecule type" value="Genomic_DNA"/>
</dbReference>
<dbReference type="PANTHER" id="PTHR23150:SF19">
    <property type="entry name" value="FORMYLGLYCINE-GENERATING ENZYME"/>
    <property type="match status" value="1"/>
</dbReference>
<accession>A0A6B3NIG3</accession>
<dbReference type="Gene3D" id="3.90.1580.10">
    <property type="entry name" value="paralog of FGE (formylglycine-generating enzyme)"/>
    <property type="match status" value="1"/>
</dbReference>
<evidence type="ECO:0000259" key="1">
    <source>
        <dbReference type="Pfam" id="PF03781"/>
    </source>
</evidence>
<dbReference type="InterPro" id="IPR005532">
    <property type="entry name" value="SUMF_dom"/>
</dbReference>
<gene>
    <name evidence="2" type="ORF">F6J89_28410</name>
</gene>
<organism evidence="2">
    <name type="scientific">Symploca sp. SIO1C4</name>
    <dbReference type="NCBI Taxonomy" id="2607765"/>
    <lineage>
        <taxon>Bacteria</taxon>
        <taxon>Bacillati</taxon>
        <taxon>Cyanobacteriota</taxon>
        <taxon>Cyanophyceae</taxon>
        <taxon>Coleofasciculales</taxon>
        <taxon>Coleofasciculaceae</taxon>
        <taxon>Symploca</taxon>
    </lineage>
</organism>
<dbReference type="InterPro" id="IPR042095">
    <property type="entry name" value="SUMF_sf"/>
</dbReference>
<proteinExistence type="predicted"/>
<dbReference type="AlphaFoldDB" id="A0A6B3NIG3"/>
<dbReference type="GO" id="GO:0120147">
    <property type="term" value="F:formylglycine-generating oxidase activity"/>
    <property type="evidence" value="ECO:0007669"/>
    <property type="project" value="TreeGrafter"/>
</dbReference>
<comment type="caution">
    <text evidence="2">The sequence shown here is derived from an EMBL/GenBank/DDBJ whole genome shotgun (WGS) entry which is preliminary data.</text>
</comment>
<feature type="domain" description="Sulfatase-modifying factor enzyme-like" evidence="1">
    <location>
        <begin position="2"/>
        <end position="163"/>
    </location>
</feature>
<evidence type="ECO:0000313" key="2">
    <source>
        <dbReference type="EMBL" id="NER31433.1"/>
    </source>
</evidence>
<sequence>MEQVSWDEAVEFCSRLAEYTGRSYRLPSEAQWEYACRAGTATPFHFGETITGQLANYDASRTFANEPKGKYRKQTTPVGQFPPNAFGLHDMHGNVWEWCEDDWHEDYKGAPTNGSAWLSKKLSSTKVVRGGSWGSLPAYCRCASRFYDSPGFVDFNNIGLRVVCVVPRTF</sequence>
<reference evidence="2" key="1">
    <citation type="submission" date="2019-11" db="EMBL/GenBank/DDBJ databases">
        <title>Genomic insights into an expanded diversity of filamentous marine cyanobacteria reveals the extraordinary biosynthetic potential of Moorea and Okeania.</title>
        <authorList>
            <person name="Ferreira Leao T."/>
            <person name="Wang M."/>
            <person name="Moss N."/>
            <person name="Da Silva R."/>
            <person name="Sanders J."/>
            <person name="Nurk S."/>
            <person name="Gurevich A."/>
            <person name="Humphrey G."/>
            <person name="Reher R."/>
            <person name="Zhu Q."/>
            <person name="Belda-Ferre P."/>
            <person name="Glukhov E."/>
            <person name="Rex R."/>
            <person name="Dorrestein P.C."/>
            <person name="Knight R."/>
            <person name="Pevzner P."/>
            <person name="Gerwick W.H."/>
            <person name="Gerwick L."/>
        </authorList>
    </citation>
    <scope>NUCLEOTIDE SEQUENCE</scope>
    <source>
        <strain evidence="2">SIO1C4</strain>
    </source>
</reference>
<dbReference type="SUPFAM" id="SSF56436">
    <property type="entry name" value="C-type lectin-like"/>
    <property type="match status" value="1"/>
</dbReference>
<dbReference type="InterPro" id="IPR016187">
    <property type="entry name" value="CTDL_fold"/>
</dbReference>
<dbReference type="InterPro" id="IPR051043">
    <property type="entry name" value="Sulfatase_Mod_Factor_Kinase"/>
</dbReference>
<dbReference type="PANTHER" id="PTHR23150">
    <property type="entry name" value="SULFATASE MODIFYING FACTOR 1, 2"/>
    <property type="match status" value="1"/>
</dbReference>
<name>A0A6B3NIG3_9CYAN</name>